<evidence type="ECO:0000259" key="5">
    <source>
        <dbReference type="PROSITE" id="PS50111"/>
    </source>
</evidence>
<evidence type="ECO:0000313" key="7">
    <source>
        <dbReference type="EMBL" id="WFN36251.1"/>
    </source>
</evidence>
<proteinExistence type="inferred from homology"/>
<dbReference type="PANTHER" id="PTHR32089:SF112">
    <property type="entry name" value="LYSOZYME-LIKE PROTEIN-RELATED"/>
    <property type="match status" value="1"/>
</dbReference>
<dbReference type="CDD" id="cd00130">
    <property type="entry name" value="PAS"/>
    <property type="match status" value="1"/>
</dbReference>
<dbReference type="KEGG" id="manq:L1994_08865"/>
<dbReference type="SMART" id="SM00283">
    <property type="entry name" value="MA"/>
    <property type="match status" value="1"/>
</dbReference>
<dbReference type="GO" id="GO:0016020">
    <property type="term" value="C:membrane"/>
    <property type="evidence" value="ECO:0007669"/>
    <property type="project" value="InterPro"/>
</dbReference>
<dbReference type="PANTHER" id="PTHR32089">
    <property type="entry name" value="METHYL-ACCEPTING CHEMOTAXIS PROTEIN MCPB"/>
    <property type="match status" value="1"/>
</dbReference>
<dbReference type="PRINTS" id="PR00260">
    <property type="entry name" value="CHEMTRNSDUCR"/>
</dbReference>
<dbReference type="RefSeq" id="WP_278099089.1">
    <property type="nucleotide sequence ID" value="NZ_CP091092.1"/>
</dbReference>
<dbReference type="InterPro" id="IPR004090">
    <property type="entry name" value="Chemotax_Me-accpt_rcpt"/>
</dbReference>
<dbReference type="Pfam" id="PF00015">
    <property type="entry name" value="MCPsignal"/>
    <property type="match status" value="1"/>
</dbReference>
<dbReference type="Gene3D" id="1.10.287.950">
    <property type="entry name" value="Methyl-accepting chemotaxis protein"/>
    <property type="match status" value="1"/>
</dbReference>
<evidence type="ECO:0000256" key="4">
    <source>
        <dbReference type="SAM" id="Coils"/>
    </source>
</evidence>
<dbReference type="SMART" id="SM00091">
    <property type="entry name" value="PAS"/>
    <property type="match status" value="2"/>
</dbReference>
<evidence type="ECO:0000256" key="2">
    <source>
        <dbReference type="ARBA" id="ARBA00029447"/>
    </source>
</evidence>
<gene>
    <name evidence="7" type="ORF">L1994_08865</name>
</gene>
<sequence>MDLDYMEEKLKEFLDGDNEITIDENDVDSEYKNLSSLINKLITKHKSTEMKFDYYFNSILRIPTPVFIMNGNLELTDVNNDFLELTGYKREQLLSLNLNDFYKEFSLEKISGEGSRDALANKRRTAGIFYMTFKNVKKIINIEINPDFDSSGKPVNVIISLNDITDIEDQRAWYKSILDAIPYPVHVTDNDMKWTFMNKAFESLLIENNEIKERESAYGMPCSTANANICKTENCGIYQLRTSGKNETYFDWHGAECKQTTAAVLNAIGETIGYVETVQDLSEIVKPQKYLEQELAKVAADLEYIASGRPEELKLKVGEADETIQHIREKFLEVTGSVSSVNNTIKKLTDDIMLLVNAGKEGRLEFRADPSNYEGAYIEIVKNMNNLLEAVATPLKEGMVVCDSYSNADFTRRFSDSIPVEGDFLDFKTSIDNIGVSVSELLSASVNVTNMIVSNSNEVSKGTDEVAKAAEGVANTSQTTADLTRSLLQNIENVNRQIADLSASNEEIASTSQEVFNAANHVVEIGKEANVLGNDANSKMNNVKTIAETSVIEIKDLTERVKEVGKVVKLINDIASQINLLALNAAIEAARAGEHGRGFAVVAGEVKNLAGEARAATESIDNVVSLVQSSSEKTAKAITAANDEIVEGVESVTKTIESLNTIIKNAGQVSNDIGEITKAIEDQANISNNVVTAMDSSTTQTKQAQKQAEELAALAEEASASIEEIGSAMHEVNTYVEKLKDANSKFKY</sequence>
<dbReference type="InterPro" id="IPR035965">
    <property type="entry name" value="PAS-like_dom_sf"/>
</dbReference>
<dbReference type="Pfam" id="PF13188">
    <property type="entry name" value="PAS_8"/>
    <property type="match status" value="1"/>
</dbReference>
<evidence type="ECO:0000313" key="8">
    <source>
        <dbReference type="Proteomes" id="UP001218895"/>
    </source>
</evidence>
<dbReference type="InterPro" id="IPR000014">
    <property type="entry name" value="PAS"/>
</dbReference>
<dbReference type="EMBL" id="CP091092">
    <property type="protein sequence ID" value="WFN36251.1"/>
    <property type="molecule type" value="Genomic_DNA"/>
</dbReference>
<feature type="domain" description="Methyl-accepting transducer" evidence="5">
    <location>
        <begin position="462"/>
        <end position="698"/>
    </location>
</feature>
<evidence type="ECO:0000256" key="1">
    <source>
        <dbReference type="ARBA" id="ARBA00023224"/>
    </source>
</evidence>
<keyword evidence="1 3" id="KW-0807">Transducer</keyword>
<keyword evidence="8" id="KW-1185">Reference proteome</keyword>
<dbReference type="AlphaFoldDB" id="A0AAF0JMB1"/>
<dbReference type="Gene3D" id="3.30.450.20">
    <property type="entry name" value="PAS domain"/>
    <property type="match status" value="2"/>
</dbReference>
<dbReference type="Pfam" id="PF18947">
    <property type="entry name" value="HAMP_2"/>
    <property type="match status" value="1"/>
</dbReference>
<evidence type="ECO:0000259" key="6">
    <source>
        <dbReference type="PROSITE" id="PS50112"/>
    </source>
</evidence>
<dbReference type="InterPro" id="IPR003660">
    <property type="entry name" value="HAMP_dom"/>
</dbReference>
<dbReference type="PROSITE" id="PS50112">
    <property type="entry name" value="PAS"/>
    <property type="match status" value="1"/>
</dbReference>
<protein>
    <submittedName>
        <fullName evidence="7">Methyl-accepting chemotaxis protein</fullName>
    </submittedName>
</protein>
<accession>A0AAF0JMB1</accession>
<dbReference type="Proteomes" id="UP001218895">
    <property type="component" value="Chromosome"/>
</dbReference>
<dbReference type="NCBIfam" id="TIGR00229">
    <property type="entry name" value="sensory_box"/>
    <property type="match status" value="1"/>
</dbReference>
<dbReference type="InterPro" id="IPR004089">
    <property type="entry name" value="MCPsignal_dom"/>
</dbReference>
<dbReference type="SUPFAM" id="SSF58104">
    <property type="entry name" value="Methyl-accepting chemotaxis protein (MCP) signaling domain"/>
    <property type="match status" value="1"/>
</dbReference>
<reference evidence="7" key="1">
    <citation type="submission" date="2022-01" db="EMBL/GenBank/DDBJ databases">
        <title>Complete genome of Methanomicrobium antiquum DSM 21220.</title>
        <authorList>
            <person name="Chen S.-C."/>
            <person name="You Y.-T."/>
            <person name="Zhou Y.-Z."/>
            <person name="Lai M.-C."/>
        </authorList>
    </citation>
    <scope>NUCLEOTIDE SEQUENCE</scope>
    <source>
        <strain evidence="7">DSM 21220</strain>
    </source>
</reference>
<keyword evidence="4" id="KW-0175">Coiled coil</keyword>
<dbReference type="Gene3D" id="1.20.120.1530">
    <property type="match status" value="1"/>
</dbReference>
<dbReference type="GO" id="GO:0006935">
    <property type="term" value="P:chemotaxis"/>
    <property type="evidence" value="ECO:0007669"/>
    <property type="project" value="InterPro"/>
</dbReference>
<dbReference type="Pfam" id="PF13426">
    <property type="entry name" value="PAS_9"/>
    <property type="match status" value="1"/>
</dbReference>
<name>A0AAF0JMB1_9EURY</name>
<dbReference type="GO" id="GO:0007165">
    <property type="term" value="P:signal transduction"/>
    <property type="evidence" value="ECO:0007669"/>
    <property type="project" value="UniProtKB-KW"/>
</dbReference>
<dbReference type="PROSITE" id="PS50111">
    <property type="entry name" value="CHEMOTAXIS_TRANSDUC_2"/>
    <property type="match status" value="1"/>
</dbReference>
<evidence type="ECO:0000256" key="3">
    <source>
        <dbReference type="PROSITE-ProRule" id="PRU00284"/>
    </source>
</evidence>
<organism evidence="7 8">
    <name type="scientific">Methanomicrobium antiquum</name>
    <dbReference type="NCBI Taxonomy" id="487686"/>
    <lineage>
        <taxon>Archaea</taxon>
        <taxon>Methanobacteriati</taxon>
        <taxon>Methanobacteriota</taxon>
        <taxon>Stenosarchaea group</taxon>
        <taxon>Methanomicrobia</taxon>
        <taxon>Methanomicrobiales</taxon>
        <taxon>Methanomicrobiaceae</taxon>
        <taxon>Methanomicrobium</taxon>
    </lineage>
</organism>
<dbReference type="GeneID" id="79950505"/>
<dbReference type="GO" id="GO:0004888">
    <property type="term" value="F:transmembrane signaling receptor activity"/>
    <property type="evidence" value="ECO:0007669"/>
    <property type="project" value="InterPro"/>
</dbReference>
<dbReference type="SUPFAM" id="SSF55785">
    <property type="entry name" value="PYP-like sensor domain (PAS domain)"/>
    <property type="match status" value="2"/>
</dbReference>
<feature type="domain" description="PAS" evidence="6">
    <location>
        <begin position="48"/>
        <end position="122"/>
    </location>
</feature>
<dbReference type="CDD" id="cd11386">
    <property type="entry name" value="MCP_signal"/>
    <property type="match status" value="1"/>
</dbReference>
<feature type="coiled-coil region" evidence="4">
    <location>
        <begin position="484"/>
        <end position="511"/>
    </location>
</feature>
<comment type="similarity">
    <text evidence="2">Belongs to the methyl-accepting chemotaxis (MCP) protein family.</text>
</comment>